<feature type="domain" description="N-acetyltransferase" evidence="3">
    <location>
        <begin position="1"/>
        <end position="162"/>
    </location>
</feature>
<keyword evidence="2" id="KW-0012">Acyltransferase</keyword>
<dbReference type="Proteomes" id="UP000293519">
    <property type="component" value="Unassembled WGS sequence"/>
</dbReference>
<dbReference type="PANTHER" id="PTHR43877">
    <property type="entry name" value="AMINOALKYLPHOSPHONATE N-ACETYLTRANSFERASE-RELATED-RELATED"/>
    <property type="match status" value="1"/>
</dbReference>
<protein>
    <submittedName>
        <fullName evidence="4">Acetyltransferase (GNAT) family protein</fullName>
    </submittedName>
</protein>
<dbReference type="PANTHER" id="PTHR43877:SF2">
    <property type="entry name" value="AMINOALKYLPHOSPHONATE N-ACETYLTRANSFERASE-RELATED"/>
    <property type="match status" value="1"/>
</dbReference>
<keyword evidence="5" id="KW-1185">Reference proteome</keyword>
<comment type="caution">
    <text evidence="4">The sequence shown here is derived from an EMBL/GenBank/DDBJ whole genome shotgun (WGS) entry which is preliminary data.</text>
</comment>
<dbReference type="InterPro" id="IPR050832">
    <property type="entry name" value="Bact_Acetyltransf"/>
</dbReference>
<dbReference type="EMBL" id="SGWW01000002">
    <property type="protein sequence ID" value="RZS57637.1"/>
    <property type="molecule type" value="Genomic_DNA"/>
</dbReference>
<reference evidence="4 5" key="1">
    <citation type="journal article" date="2015" name="Stand. Genomic Sci.">
        <title>Genomic Encyclopedia of Bacterial and Archaeal Type Strains, Phase III: the genomes of soil and plant-associated and newly described type strains.</title>
        <authorList>
            <person name="Whitman W.B."/>
            <person name="Woyke T."/>
            <person name="Klenk H.P."/>
            <person name="Zhou Y."/>
            <person name="Lilburn T.G."/>
            <person name="Beck B.J."/>
            <person name="De Vos P."/>
            <person name="Vandamme P."/>
            <person name="Eisen J.A."/>
            <person name="Garrity G."/>
            <person name="Hugenholtz P."/>
            <person name="Kyrpides N.C."/>
        </authorList>
    </citation>
    <scope>NUCLEOTIDE SEQUENCE [LARGE SCALE GENOMIC DNA]</scope>
    <source>
        <strain evidence="4 5">CV2</strain>
    </source>
</reference>
<name>A0A4Q7LTR1_9MICO</name>
<dbReference type="PROSITE" id="PS51186">
    <property type="entry name" value="GNAT"/>
    <property type="match status" value="1"/>
</dbReference>
<dbReference type="CDD" id="cd04301">
    <property type="entry name" value="NAT_SF"/>
    <property type="match status" value="1"/>
</dbReference>
<dbReference type="InterPro" id="IPR016181">
    <property type="entry name" value="Acyl_CoA_acyltransferase"/>
</dbReference>
<gene>
    <name evidence="4" type="ORF">EV141_1351</name>
</gene>
<evidence type="ECO:0000256" key="2">
    <source>
        <dbReference type="ARBA" id="ARBA00023315"/>
    </source>
</evidence>
<keyword evidence="1 4" id="KW-0808">Transferase</keyword>
<dbReference type="InterPro" id="IPR000182">
    <property type="entry name" value="GNAT_dom"/>
</dbReference>
<evidence type="ECO:0000313" key="4">
    <source>
        <dbReference type="EMBL" id="RZS57637.1"/>
    </source>
</evidence>
<accession>A0A4Q7LTR1</accession>
<dbReference type="AlphaFoldDB" id="A0A4Q7LTR1"/>
<dbReference type="Gene3D" id="3.40.630.30">
    <property type="match status" value="1"/>
</dbReference>
<proteinExistence type="predicted"/>
<organism evidence="4 5">
    <name type="scientific">Microcella putealis</name>
    <dbReference type="NCBI Taxonomy" id="337005"/>
    <lineage>
        <taxon>Bacteria</taxon>
        <taxon>Bacillati</taxon>
        <taxon>Actinomycetota</taxon>
        <taxon>Actinomycetes</taxon>
        <taxon>Micrococcales</taxon>
        <taxon>Microbacteriaceae</taxon>
        <taxon>Microcella</taxon>
    </lineage>
</organism>
<dbReference type="RefSeq" id="WP_241969140.1">
    <property type="nucleotide sequence ID" value="NZ_SGWW01000002.1"/>
</dbReference>
<sequence>MTIWRESSPDDPAARILLEQYFAMRAEQFDRASREYHRTWPDAAQFAPPRGVFLIVEDENLAGEPADVGCGGIRMIDAGPVGPRAELKHLWVQPHARRRGHGAALIAELAVRARELGAAELVLDTHSSLEAAGALYTALGFTPVAPYNDNPNANTWLGLELATRG</sequence>
<evidence type="ECO:0000313" key="5">
    <source>
        <dbReference type="Proteomes" id="UP000293519"/>
    </source>
</evidence>
<evidence type="ECO:0000259" key="3">
    <source>
        <dbReference type="PROSITE" id="PS51186"/>
    </source>
</evidence>
<dbReference type="GO" id="GO:0016747">
    <property type="term" value="F:acyltransferase activity, transferring groups other than amino-acyl groups"/>
    <property type="evidence" value="ECO:0007669"/>
    <property type="project" value="InterPro"/>
</dbReference>
<dbReference type="Pfam" id="PF00583">
    <property type="entry name" value="Acetyltransf_1"/>
    <property type="match status" value="1"/>
</dbReference>
<dbReference type="SUPFAM" id="SSF55729">
    <property type="entry name" value="Acyl-CoA N-acyltransferases (Nat)"/>
    <property type="match status" value="1"/>
</dbReference>
<evidence type="ECO:0000256" key="1">
    <source>
        <dbReference type="ARBA" id="ARBA00022679"/>
    </source>
</evidence>